<dbReference type="EMBL" id="CP089291">
    <property type="protein sequence ID" value="UOF91414.1"/>
    <property type="molecule type" value="Genomic_DNA"/>
</dbReference>
<keyword evidence="2" id="KW-1185">Reference proteome</keyword>
<dbReference type="InterPro" id="IPR045527">
    <property type="entry name" value="DUF6470"/>
</dbReference>
<name>A0ABY4CN32_9BACL</name>
<proteinExistence type="predicted"/>
<sequence>MVPQLEIHQVSGLIAIHQTIAKIHIQQLPANMTIHQQPATMRIHASEGQLAIDQSEQFAEEGLMSSGQLEKQAAQDGHNAALAYIAKTAADGDQLKSDFKNKNAIADMAAKNSQPPVHDFNVGLIPNTPIHISYKSAPVQIDVQANNPQIHASPNPVRFHTELGKVRISMARYPSITIQVAGTQFDSKI</sequence>
<dbReference type="Proteomes" id="UP000830167">
    <property type="component" value="Chromosome"/>
</dbReference>
<evidence type="ECO:0000313" key="1">
    <source>
        <dbReference type="EMBL" id="UOF91414.1"/>
    </source>
</evidence>
<gene>
    <name evidence="1" type="ORF">LSG31_03940</name>
</gene>
<evidence type="ECO:0000313" key="2">
    <source>
        <dbReference type="Proteomes" id="UP000830167"/>
    </source>
</evidence>
<organism evidence="1 2">
    <name type="scientific">Fodinisporobacter ferrooxydans</name>
    <dbReference type="NCBI Taxonomy" id="2901836"/>
    <lineage>
        <taxon>Bacteria</taxon>
        <taxon>Bacillati</taxon>
        <taxon>Bacillota</taxon>
        <taxon>Bacilli</taxon>
        <taxon>Bacillales</taxon>
        <taxon>Alicyclobacillaceae</taxon>
        <taxon>Fodinisporobacter</taxon>
    </lineage>
</organism>
<accession>A0ABY4CN32</accession>
<reference evidence="1" key="1">
    <citation type="submission" date="2021-12" db="EMBL/GenBank/DDBJ databases">
        <title>Alicyclobacillaceae gen. nov., sp. nov., isolated from chalcocite enrichment system.</title>
        <authorList>
            <person name="Jiang Z."/>
        </authorList>
    </citation>
    <scope>NUCLEOTIDE SEQUENCE</scope>
    <source>
        <strain evidence="1">MYW30-H2</strain>
    </source>
</reference>
<protein>
    <submittedName>
        <fullName evidence="1">DUF6470 family protein</fullName>
    </submittedName>
</protein>
<dbReference type="Pfam" id="PF20074">
    <property type="entry name" value="DUF6470"/>
    <property type="match status" value="1"/>
</dbReference>
<dbReference type="RefSeq" id="WP_347438107.1">
    <property type="nucleotide sequence ID" value="NZ_CP089291.1"/>
</dbReference>